<dbReference type="SUPFAM" id="SSF53300">
    <property type="entry name" value="vWA-like"/>
    <property type="match status" value="1"/>
</dbReference>
<comment type="caution">
    <text evidence="7">The sequence shown here is derived from an EMBL/GenBank/DDBJ whole genome shotgun (WGS) entry which is preliminary data.</text>
</comment>
<keyword evidence="4 5" id="KW-0472">Membrane</keyword>
<evidence type="ECO:0000256" key="5">
    <source>
        <dbReference type="SAM" id="Phobius"/>
    </source>
</evidence>
<feature type="domain" description="VWFA" evidence="6">
    <location>
        <begin position="87"/>
        <end position="309"/>
    </location>
</feature>
<dbReference type="Gene3D" id="3.40.50.410">
    <property type="entry name" value="von Willebrand factor, type A domain"/>
    <property type="match status" value="1"/>
</dbReference>
<dbReference type="OrthoDB" id="8882959at2"/>
<dbReference type="SMART" id="SM00327">
    <property type="entry name" value="VWA"/>
    <property type="match status" value="1"/>
</dbReference>
<keyword evidence="3 5" id="KW-1133">Transmembrane helix</keyword>
<dbReference type="RefSeq" id="WP_141612232.1">
    <property type="nucleotide sequence ID" value="NZ_VIGC02000041.1"/>
</dbReference>
<dbReference type="InterPro" id="IPR002035">
    <property type="entry name" value="VWF_A"/>
</dbReference>
<evidence type="ECO:0000256" key="4">
    <source>
        <dbReference type="ARBA" id="ARBA00023136"/>
    </source>
</evidence>
<evidence type="ECO:0000259" key="6">
    <source>
        <dbReference type="PROSITE" id="PS50234"/>
    </source>
</evidence>
<dbReference type="PROSITE" id="PS50234">
    <property type="entry name" value="VWFA"/>
    <property type="match status" value="1"/>
</dbReference>
<evidence type="ECO:0000256" key="2">
    <source>
        <dbReference type="ARBA" id="ARBA00022692"/>
    </source>
</evidence>
<keyword evidence="8" id="KW-1185">Reference proteome</keyword>
<dbReference type="FunCoup" id="A0A540V9F9">
    <property type="interactions" value="8"/>
</dbReference>
<feature type="transmembrane region" description="Helical" evidence="5">
    <location>
        <begin position="58"/>
        <end position="81"/>
    </location>
</feature>
<dbReference type="PANTHER" id="PTHR22550">
    <property type="entry name" value="SPORE GERMINATION PROTEIN"/>
    <property type="match status" value="1"/>
</dbReference>
<dbReference type="PANTHER" id="PTHR22550:SF5">
    <property type="entry name" value="LEUCINE ZIPPER PROTEIN 4"/>
    <property type="match status" value="1"/>
</dbReference>
<dbReference type="Pfam" id="PF07584">
    <property type="entry name" value="BatA"/>
    <property type="match status" value="1"/>
</dbReference>
<dbReference type="Proteomes" id="UP000317371">
    <property type="component" value="Unassembled WGS sequence"/>
</dbReference>
<feature type="transmembrane region" description="Helical" evidence="5">
    <location>
        <begin position="322"/>
        <end position="342"/>
    </location>
</feature>
<sequence>MHLLWPWFLGLLALIPLAIYAYWWMLRRRQRFAVRFSSLSLVRAALPQQSRWRRHVPFALLLAALTSLIVAMSRPVAVVAMPTNQTAIILAIDVSRSMCSTDIEPNRLQAAKNAAIEFVDSQPPGTQIGVVAFAGFAEMVHPPTADKRVLRDVIQSLLTGRRTAVGSAILEAIDAIAEVDPNVAPAQRRSSDPPVTPVVPGAYAPDIIVLLTDGASNAGVLPLDAAQQAVDRGIRVYTIGFGTATGGRMDCGAFDGYEPFVGGFGFGGGGGRFRRGIDEETLIQIADMTGGEYYSAESAGELHDVFRSLPTYLITRHETTEVSAAFAGLGALLTVLAVGLSLRWNPLL</sequence>
<dbReference type="InterPro" id="IPR050768">
    <property type="entry name" value="UPF0353/GerABKA_families"/>
</dbReference>
<dbReference type="InterPro" id="IPR024163">
    <property type="entry name" value="Aerotolerance_reg_N"/>
</dbReference>
<proteinExistence type="predicted"/>
<name>A0A540V9F9_9CHLR</name>
<dbReference type="EMBL" id="VIGC01000041">
    <property type="protein sequence ID" value="TQE93371.1"/>
    <property type="molecule type" value="Genomic_DNA"/>
</dbReference>
<accession>A0A540V9F9</accession>
<keyword evidence="2 5" id="KW-0812">Transmembrane</keyword>
<evidence type="ECO:0000256" key="3">
    <source>
        <dbReference type="ARBA" id="ARBA00022989"/>
    </source>
</evidence>
<evidence type="ECO:0000313" key="7">
    <source>
        <dbReference type="EMBL" id="TQE93371.1"/>
    </source>
</evidence>
<organism evidence="7 8">
    <name type="scientific">Litorilinea aerophila</name>
    <dbReference type="NCBI Taxonomy" id="1204385"/>
    <lineage>
        <taxon>Bacteria</taxon>
        <taxon>Bacillati</taxon>
        <taxon>Chloroflexota</taxon>
        <taxon>Caldilineae</taxon>
        <taxon>Caldilineales</taxon>
        <taxon>Caldilineaceae</taxon>
        <taxon>Litorilinea</taxon>
    </lineage>
</organism>
<reference evidence="7 8" key="1">
    <citation type="submission" date="2019-06" db="EMBL/GenBank/DDBJ databases">
        <title>Genome sequence of Litorilinea aerophila BAA-2444.</title>
        <authorList>
            <person name="Maclea K.S."/>
            <person name="Maurais E.G."/>
            <person name="Iannazzi L.C."/>
        </authorList>
    </citation>
    <scope>NUCLEOTIDE SEQUENCE [LARGE SCALE GENOMIC DNA]</scope>
    <source>
        <strain evidence="7 8">ATCC BAA-2444</strain>
    </source>
</reference>
<gene>
    <name evidence="7" type="ORF">FKZ61_21520</name>
</gene>
<evidence type="ECO:0000256" key="1">
    <source>
        <dbReference type="ARBA" id="ARBA00022475"/>
    </source>
</evidence>
<dbReference type="InterPro" id="IPR036465">
    <property type="entry name" value="vWFA_dom_sf"/>
</dbReference>
<feature type="transmembrane region" description="Helical" evidence="5">
    <location>
        <begin position="6"/>
        <end position="26"/>
    </location>
</feature>
<protein>
    <submittedName>
        <fullName evidence="7">VWA domain-containing protein</fullName>
    </submittedName>
</protein>
<dbReference type="AlphaFoldDB" id="A0A540V9F9"/>
<dbReference type="Pfam" id="PF13519">
    <property type="entry name" value="VWA_2"/>
    <property type="match status" value="1"/>
</dbReference>
<evidence type="ECO:0000313" key="8">
    <source>
        <dbReference type="Proteomes" id="UP000317371"/>
    </source>
</evidence>
<keyword evidence="1" id="KW-1003">Cell membrane</keyword>
<dbReference type="InParanoid" id="A0A540V9F9"/>